<dbReference type="Proteomes" id="UP000799118">
    <property type="component" value="Unassembled WGS sequence"/>
</dbReference>
<protein>
    <submittedName>
        <fullName evidence="2">Uncharacterized protein</fullName>
    </submittedName>
</protein>
<proteinExistence type="predicted"/>
<evidence type="ECO:0000313" key="2">
    <source>
        <dbReference type="EMBL" id="KAE9403706.1"/>
    </source>
</evidence>
<dbReference type="EMBL" id="ML769422">
    <property type="protein sequence ID" value="KAE9403706.1"/>
    <property type="molecule type" value="Genomic_DNA"/>
</dbReference>
<accession>A0A6A4HZT5</accession>
<dbReference type="PANTHER" id="PTHR31912:SF34">
    <property type="entry name" value="NOTOCHORD-RELATED PROTEIN"/>
    <property type="match status" value="1"/>
</dbReference>
<dbReference type="PANTHER" id="PTHR31912">
    <property type="entry name" value="IP13529P"/>
    <property type="match status" value="1"/>
</dbReference>
<evidence type="ECO:0000256" key="1">
    <source>
        <dbReference type="SAM" id="MobiDB-lite"/>
    </source>
</evidence>
<organism evidence="2 3">
    <name type="scientific">Gymnopus androsaceus JB14</name>
    <dbReference type="NCBI Taxonomy" id="1447944"/>
    <lineage>
        <taxon>Eukaryota</taxon>
        <taxon>Fungi</taxon>
        <taxon>Dikarya</taxon>
        <taxon>Basidiomycota</taxon>
        <taxon>Agaricomycotina</taxon>
        <taxon>Agaricomycetes</taxon>
        <taxon>Agaricomycetidae</taxon>
        <taxon>Agaricales</taxon>
        <taxon>Marasmiineae</taxon>
        <taxon>Omphalotaceae</taxon>
        <taxon>Gymnopus</taxon>
    </lineage>
</organism>
<evidence type="ECO:0000313" key="3">
    <source>
        <dbReference type="Proteomes" id="UP000799118"/>
    </source>
</evidence>
<keyword evidence="3" id="KW-1185">Reference proteome</keyword>
<gene>
    <name evidence="2" type="ORF">BT96DRAFT_1078529</name>
</gene>
<name>A0A6A4HZT5_9AGAR</name>
<feature type="compositionally biased region" description="Low complexity" evidence="1">
    <location>
        <begin position="869"/>
        <end position="878"/>
    </location>
</feature>
<feature type="region of interest" description="Disordered" evidence="1">
    <location>
        <begin position="824"/>
        <end position="904"/>
    </location>
</feature>
<dbReference type="AlphaFoldDB" id="A0A6A4HZT5"/>
<sequence length="920" mass="104095">MWANFSDTPKHHFFTGELAQLSNGCLVVPRKWIIVSGVPHFEMYDITYSSETAQFCLSDPKPRLEATSSLHANILDLHSSPLFHWDCASFLEMLQTPDEILVNCLTCHPLRDKAAGRPIFRIRVMPWSDDVSGNISKQYNAHTNVYMQNLALPHKKLQQEYFVRFVSTSPHASSSEQFAALKSDFDANVWHETYDCKLDAEVLFQIVPHLLPADNPQQAEHCLHILGSRAISIHDEILLTGPPRTLADTIKAIQCQLYMACLGKQDAVDAIVTETGVKDKLAHFWIEQLISKARETHQYSDYRKDNPRKSGDGYFNSHQMTTKKLDLSDPLRKMLRPGQHFNPLLSTRGLNPSNDTTVESLHTWLLGGEKYIWHLTTKGWTAKEDELFATRLQSSSVDGLTTNPPQAWYLIKYKNSLIGKHFKIIQQLAVFQLYDQCSSDDVFCLWKASGALGALLWIPEIWDMVTYLVDLQIALDNYLDIWAQIDPTRIITKSKLHVLLYLVPDIRCFGPSILYSTEVYECWNKIFRGCSILSNHLAPSRDIAITLGDMERFKHQVSGGYWKDNNGKWIRAGSAIRDFLLTNTELQRRLGWVDNKRIKPGTVKPMSLGTRNPVIWEALQLPLSYTHTDAPAETSDHDHEWFQCKHVISHSHEPCITGSWVFFKDSDTNITKCGRISSIVGCSKSSAASAIVRAAFVVVEDFVVLKEKDDFFDMPVMLDSKHCSFVIPKDILFKFNAQHDCCTAHCTISSDEEFMQQERHQTSIHLRSVKHTGLQRFIINTHSLHNGHLLRRMLPRDLTRPIPNHTPEQRIEMHKQISAELRVAGPARRAEAQARAQSTRQRNKVAQAANTRSRGHGQATGALGGRGQATGTRGSSSRARARGHGTGRTQAEAHSTGYAEDEVDLEIHFQASTSDDDMIG</sequence>
<reference evidence="2" key="1">
    <citation type="journal article" date="2019" name="Environ. Microbiol.">
        <title>Fungal ecological strategies reflected in gene transcription - a case study of two litter decomposers.</title>
        <authorList>
            <person name="Barbi F."/>
            <person name="Kohler A."/>
            <person name="Barry K."/>
            <person name="Baskaran P."/>
            <person name="Daum C."/>
            <person name="Fauchery L."/>
            <person name="Ihrmark K."/>
            <person name="Kuo A."/>
            <person name="LaButti K."/>
            <person name="Lipzen A."/>
            <person name="Morin E."/>
            <person name="Grigoriev I.V."/>
            <person name="Henrissat B."/>
            <person name="Lindahl B."/>
            <person name="Martin F."/>
        </authorList>
    </citation>
    <scope>NUCLEOTIDE SEQUENCE</scope>
    <source>
        <strain evidence="2">JB14</strain>
    </source>
</reference>
<dbReference type="OrthoDB" id="2246127at2759"/>